<dbReference type="InterPro" id="IPR036691">
    <property type="entry name" value="Endo/exonu/phosph_ase_sf"/>
</dbReference>
<dbReference type="OrthoDB" id="1938374at2759"/>
<evidence type="ECO:0000313" key="1">
    <source>
        <dbReference type="EMBL" id="KAF6156293.1"/>
    </source>
</evidence>
<dbReference type="Proteomes" id="UP000541444">
    <property type="component" value="Unassembled WGS sequence"/>
</dbReference>
<sequence>MGSSCSIDQLPIPGRRGDFPSFKILIEAHKRGLDRNKYNLVGRLDLMKIKITEVRKIAITLWKSKGVCRIVPVASKEGVASTSSGTGVNANSSAGTYTYITAQLIRETSLVLVNKEDNWADMVDDEEMDEACVAKSTSQCKTNAKKVVHASSFKIVRRGLWKELVTISRLNLPWLAVGDFNIIRLLSERFRGTCPTLSAIKEFNDYLDDCELLESFTTGMKLTWCNGQSGCTRILRRLDSALFNNLWAGKFDGWKVKALARENSDHSALVGGPNSIPKPTNIPFRFLKCWIEIPDFQDLVKTTWEVPQDGNPLIKLMKSCKDLK</sequence>
<comment type="caution">
    <text evidence="1">The sequence shown here is derived from an EMBL/GenBank/DDBJ whole genome shotgun (WGS) entry which is preliminary data.</text>
</comment>
<proteinExistence type="predicted"/>
<dbReference type="AlphaFoldDB" id="A0A7J7MN30"/>
<evidence type="ECO:0000313" key="2">
    <source>
        <dbReference type="Proteomes" id="UP000541444"/>
    </source>
</evidence>
<dbReference type="PANTHER" id="PTHR33710">
    <property type="entry name" value="BNAC02G09200D PROTEIN"/>
    <property type="match status" value="1"/>
</dbReference>
<gene>
    <name evidence="1" type="ORF">GIB67_008063</name>
</gene>
<reference evidence="1 2" key="1">
    <citation type="journal article" date="2020" name="IScience">
        <title>Genome Sequencing of the Endangered Kingdonia uniflora (Circaeasteraceae, Ranunculales) Reveals Potential Mechanisms of Evolutionary Specialization.</title>
        <authorList>
            <person name="Sun Y."/>
            <person name="Deng T."/>
            <person name="Zhang A."/>
            <person name="Moore M.J."/>
            <person name="Landis J.B."/>
            <person name="Lin N."/>
            <person name="Zhang H."/>
            <person name="Zhang X."/>
            <person name="Huang J."/>
            <person name="Zhang X."/>
            <person name="Sun H."/>
            <person name="Wang H."/>
        </authorList>
    </citation>
    <scope>NUCLEOTIDE SEQUENCE [LARGE SCALE GENOMIC DNA]</scope>
    <source>
        <strain evidence="1">TB1705</strain>
        <tissue evidence="1">Leaf</tissue>
    </source>
</reference>
<dbReference type="PANTHER" id="PTHR33710:SF64">
    <property type="entry name" value="ENDONUCLEASE_EXONUCLEASE_PHOSPHATASE DOMAIN-CONTAINING PROTEIN"/>
    <property type="match status" value="1"/>
</dbReference>
<name>A0A7J7MN30_9MAGN</name>
<dbReference type="SUPFAM" id="SSF56219">
    <property type="entry name" value="DNase I-like"/>
    <property type="match status" value="1"/>
</dbReference>
<accession>A0A7J7MN30</accession>
<dbReference type="Gene3D" id="3.60.10.10">
    <property type="entry name" value="Endonuclease/exonuclease/phosphatase"/>
    <property type="match status" value="1"/>
</dbReference>
<keyword evidence="2" id="KW-1185">Reference proteome</keyword>
<dbReference type="EMBL" id="JACGCM010001360">
    <property type="protein sequence ID" value="KAF6156293.1"/>
    <property type="molecule type" value="Genomic_DNA"/>
</dbReference>
<organism evidence="1 2">
    <name type="scientific">Kingdonia uniflora</name>
    <dbReference type="NCBI Taxonomy" id="39325"/>
    <lineage>
        <taxon>Eukaryota</taxon>
        <taxon>Viridiplantae</taxon>
        <taxon>Streptophyta</taxon>
        <taxon>Embryophyta</taxon>
        <taxon>Tracheophyta</taxon>
        <taxon>Spermatophyta</taxon>
        <taxon>Magnoliopsida</taxon>
        <taxon>Ranunculales</taxon>
        <taxon>Circaeasteraceae</taxon>
        <taxon>Kingdonia</taxon>
    </lineage>
</organism>
<protein>
    <submittedName>
        <fullName evidence="1">Uncharacterized protein</fullName>
    </submittedName>
</protein>